<keyword evidence="2" id="KW-1185">Reference proteome</keyword>
<organism evidence="1 2">
    <name type="scientific">Bradyrhizobium australiense</name>
    <dbReference type="NCBI Taxonomy" id="2721161"/>
    <lineage>
        <taxon>Bacteria</taxon>
        <taxon>Pseudomonadati</taxon>
        <taxon>Pseudomonadota</taxon>
        <taxon>Alphaproteobacteria</taxon>
        <taxon>Hyphomicrobiales</taxon>
        <taxon>Nitrobacteraceae</taxon>
        <taxon>Bradyrhizobium</taxon>
    </lineage>
</organism>
<dbReference type="RefSeq" id="WP_171582888.1">
    <property type="nucleotide sequence ID" value="NZ_JAAVLX010000011.1"/>
</dbReference>
<dbReference type="EMBL" id="JAAVLX010000011">
    <property type="protein sequence ID" value="NOJ43683.1"/>
    <property type="molecule type" value="Genomic_DNA"/>
</dbReference>
<evidence type="ECO:0000313" key="1">
    <source>
        <dbReference type="EMBL" id="NOJ43683.1"/>
    </source>
</evidence>
<name>A0A7Y4GXD0_9BRAD</name>
<comment type="caution">
    <text evidence="1">The sequence shown here is derived from an EMBL/GenBank/DDBJ whole genome shotgun (WGS) entry which is preliminary data.</text>
</comment>
<accession>A0A7Y4GXD0</accession>
<sequence length="141" mass="15763">MSGAMAFIINHFVGRQRARVHNETEFRSIGLTNHSPLFDFLSADPLISLDTSFEWAASFSYPDPFSDDRGTPKHWISHQQDITGPEFGIGVGVALLFAYVFSLLTELHTEHLQSWLRSALPSKTTVRTQSQGRDIVGQNAD</sequence>
<reference evidence="1 2" key="1">
    <citation type="submission" date="2020-03" db="EMBL/GenBank/DDBJ databases">
        <title>Bradyrhizobium diversity isolated from nodules of Indigofera sp.</title>
        <authorList>
            <person name="Klepa M."/>
            <person name="Helene L."/>
            <person name="Hungria M."/>
        </authorList>
    </citation>
    <scope>NUCLEOTIDE SEQUENCE [LARGE SCALE GENOMIC DNA]</scope>
    <source>
        <strain evidence="1 2">WSM 1791</strain>
    </source>
</reference>
<protein>
    <submittedName>
        <fullName evidence="1">Uncharacterized protein</fullName>
    </submittedName>
</protein>
<proteinExistence type="predicted"/>
<dbReference type="Proteomes" id="UP000544122">
    <property type="component" value="Unassembled WGS sequence"/>
</dbReference>
<gene>
    <name evidence="1" type="ORF">HCN58_29675</name>
</gene>
<evidence type="ECO:0000313" key="2">
    <source>
        <dbReference type="Proteomes" id="UP000544122"/>
    </source>
</evidence>
<dbReference type="AlphaFoldDB" id="A0A7Y4GXD0"/>